<name>Q2SA48_HAHCH</name>
<feature type="binding site" evidence="3">
    <location>
        <position position="154"/>
    </location>
    <ligand>
        <name>Mg(2+)</name>
        <dbReference type="ChEBI" id="CHEBI:18420"/>
    </ligand>
</feature>
<keyword evidence="5" id="KW-0732">Signal</keyword>
<dbReference type="SMART" id="SM00098">
    <property type="entry name" value="alkPPc"/>
    <property type="match status" value="1"/>
</dbReference>
<dbReference type="RefSeq" id="WP_011399535.1">
    <property type="nucleotide sequence ID" value="NC_007645.1"/>
</dbReference>
<evidence type="ECO:0000313" key="7">
    <source>
        <dbReference type="Proteomes" id="UP000000238"/>
    </source>
</evidence>
<feature type="binding site" evidence="3">
    <location>
        <position position="152"/>
    </location>
    <ligand>
        <name>Mg(2+)</name>
        <dbReference type="ChEBI" id="CHEBI:18420"/>
    </ligand>
</feature>
<dbReference type="GO" id="GO:0046872">
    <property type="term" value="F:metal ion binding"/>
    <property type="evidence" value="ECO:0007669"/>
    <property type="project" value="UniProtKB-KW"/>
</dbReference>
<keyword evidence="7" id="KW-1185">Reference proteome</keyword>
<feature type="binding site" evidence="3">
    <location>
        <position position="351"/>
    </location>
    <ligand>
        <name>Zn(2+)</name>
        <dbReference type="ChEBI" id="CHEBI:29105"/>
        <label>2</label>
    </ligand>
</feature>
<protein>
    <submittedName>
        <fullName evidence="6">Alkaline phosphatase</fullName>
    </submittedName>
</protein>
<gene>
    <name evidence="6" type="ordered locus">HCH_05826</name>
</gene>
<feature type="binding site" evidence="3">
    <location>
        <position position="48"/>
    </location>
    <ligand>
        <name>Zn(2+)</name>
        <dbReference type="ChEBI" id="CHEBI:29105"/>
        <label>2</label>
    </ligand>
</feature>
<comment type="similarity">
    <text evidence="4">Belongs to the alkaline phosphatase family.</text>
</comment>
<accession>Q2SA48</accession>
<dbReference type="AlphaFoldDB" id="Q2SA48"/>
<dbReference type="PROSITE" id="PS51257">
    <property type="entry name" value="PROKAR_LIPOPROTEIN"/>
    <property type="match status" value="1"/>
</dbReference>
<keyword evidence="3" id="KW-0479">Metal-binding</keyword>
<dbReference type="PRINTS" id="PR00113">
    <property type="entry name" value="ALKPHPHTASE"/>
</dbReference>
<evidence type="ECO:0000256" key="5">
    <source>
        <dbReference type="SAM" id="SignalP"/>
    </source>
</evidence>
<dbReference type="EMBL" id="CP000155">
    <property type="protein sequence ID" value="ABC32476.1"/>
    <property type="molecule type" value="Genomic_DNA"/>
</dbReference>
<evidence type="ECO:0000256" key="4">
    <source>
        <dbReference type="RuleBase" id="RU003946"/>
    </source>
</evidence>
<dbReference type="InterPro" id="IPR042085">
    <property type="entry name" value="Ap_crown"/>
</dbReference>
<feature type="binding site" evidence="3">
    <location>
        <position position="309"/>
    </location>
    <ligand>
        <name>Zn(2+)</name>
        <dbReference type="ChEBI" id="CHEBI:29105"/>
        <label>2</label>
    </ligand>
</feature>
<dbReference type="InterPro" id="IPR001952">
    <property type="entry name" value="Alkaline_phosphatase"/>
</dbReference>
<dbReference type="STRING" id="349521.HCH_05826"/>
<feature type="binding site" evidence="3">
    <location>
        <position position="304"/>
    </location>
    <ligand>
        <name>Mg(2+)</name>
        <dbReference type="ChEBI" id="CHEBI:18420"/>
    </ligand>
</feature>
<dbReference type="PANTHER" id="PTHR11596:SF5">
    <property type="entry name" value="ALKALINE PHOSPHATASE"/>
    <property type="match status" value="1"/>
</dbReference>
<dbReference type="CDD" id="cd16012">
    <property type="entry name" value="ALP"/>
    <property type="match status" value="1"/>
</dbReference>
<proteinExistence type="inferred from homology"/>
<evidence type="ECO:0000256" key="3">
    <source>
        <dbReference type="PIRSR" id="PIRSR601952-2"/>
    </source>
</evidence>
<dbReference type="GO" id="GO:0004035">
    <property type="term" value="F:alkaline phosphatase activity"/>
    <property type="evidence" value="ECO:0007669"/>
    <property type="project" value="TreeGrafter"/>
</dbReference>
<keyword evidence="3" id="KW-0460">Magnesium</keyword>
<feature type="binding site" evidence="3">
    <location>
        <position position="48"/>
    </location>
    <ligand>
        <name>Mg(2+)</name>
        <dbReference type="ChEBI" id="CHEBI:18420"/>
    </ligand>
</feature>
<organism evidence="6 7">
    <name type="scientific">Hahella chejuensis (strain KCTC 2396)</name>
    <dbReference type="NCBI Taxonomy" id="349521"/>
    <lineage>
        <taxon>Bacteria</taxon>
        <taxon>Pseudomonadati</taxon>
        <taxon>Pseudomonadota</taxon>
        <taxon>Gammaproteobacteria</taxon>
        <taxon>Oceanospirillales</taxon>
        <taxon>Hahellaceae</taxon>
        <taxon>Hahella</taxon>
    </lineage>
</organism>
<dbReference type="InterPro" id="IPR017850">
    <property type="entry name" value="Alkaline_phosphatase_core_sf"/>
</dbReference>
<reference evidence="6 7" key="1">
    <citation type="journal article" date="2005" name="Nucleic Acids Res.">
        <title>Genomic blueprint of Hahella chejuensis, a marine microbe producing an algicidal agent.</title>
        <authorList>
            <person name="Jeong H."/>
            <person name="Yim J.H."/>
            <person name="Lee C."/>
            <person name="Choi S.-H."/>
            <person name="Park Y.K."/>
            <person name="Yoon S.H."/>
            <person name="Hur C.-G."/>
            <person name="Kang H.-Y."/>
            <person name="Kim D."/>
            <person name="Lee H.H."/>
            <person name="Park K.H."/>
            <person name="Park S.-H."/>
            <person name="Park H.-S."/>
            <person name="Lee H.K."/>
            <person name="Oh T.K."/>
            <person name="Kim J.F."/>
        </authorList>
    </citation>
    <scope>NUCLEOTIDE SEQUENCE [LARGE SCALE GENOMIC DNA]</scope>
    <source>
        <strain evidence="6 7">KCTC 2396</strain>
    </source>
</reference>
<feature type="active site" description="Phosphoserine intermediate" evidence="2">
    <location>
        <position position="101"/>
    </location>
</feature>
<keyword evidence="1" id="KW-0597">Phosphoprotein</keyword>
<feature type="binding site" evidence="3">
    <location>
        <position position="352"/>
    </location>
    <ligand>
        <name>Zn(2+)</name>
        <dbReference type="ChEBI" id="CHEBI:29105"/>
        <label>2</label>
    </ligand>
</feature>
<dbReference type="Gene3D" id="1.10.1200.140">
    <property type="entry name" value="Alkaline phosphatase, crown domain"/>
    <property type="match status" value="1"/>
</dbReference>
<dbReference type="SUPFAM" id="SSF53649">
    <property type="entry name" value="Alkaline phosphatase-like"/>
    <property type="match status" value="1"/>
</dbReference>
<feature type="chain" id="PRO_5004215506" evidence="5">
    <location>
        <begin position="23"/>
        <end position="537"/>
    </location>
</feature>
<dbReference type="eggNOG" id="COG1785">
    <property type="taxonomic scope" value="Bacteria"/>
</dbReference>
<dbReference type="KEGG" id="hch:HCH_05826"/>
<feature type="binding site" evidence="3">
    <location>
        <position position="313"/>
    </location>
    <ligand>
        <name>Zn(2+)</name>
        <dbReference type="ChEBI" id="CHEBI:29105"/>
        <label>2</label>
    </ligand>
</feature>
<evidence type="ECO:0000256" key="1">
    <source>
        <dbReference type="ARBA" id="ARBA00022553"/>
    </source>
</evidence>
<comment type="cofactor">
    <cofactor evidence="3">
        <name>Zn(2+)</name>
        <dbReference type="ChEBI" id="CHEBI:29105"/>
    </cofactor>
    <text evidence="3">Binds 2 Zn(2+) ions.</text>
</comment>
<sequence length="537" mass="59412">MLRRIHSWKLLASAAAISALMAGCQSTMDKKTTANEPEVKNVIMMIGDGMGPQQIGLLHEYAVNAPDSIYRGQLTGMQKFMDAGVLGLSRHTPAYNLVVDSACSATQLATGEPAPSEVIGVDKVGDHVETVLEKAKRMGKSTGLVSDTRLTHATPASFAAHRAHRSMENQIAEDMLANQVDVMLSGGLRHWLPKSVNDKGDLYHQLEKQTEGAVQLKSKRKDDKNLLAEADSMGYQLAFNRHQLDAAKGDKLLGLFNYSGMMNGIRYTHSKDDPKRTEPTLKEMTMKALDILSRNEKGFFLMIEGGQIDWAGHDNDAGTMLHEMLKFDETINYVYEWVKNRQDTLVIITADHETGGFGFSYSRSDIPEGEPLNGEAFKEAAYAPNFNFGSFETLSKLYQQKMSFPDLFAQYDGDKQSPEALMKLVNANNAFPITLEQAKAVLEQEPNYFQVDGHDYLSAKMFPKVNDFKSFYVYGQEVRHDLLGRAMAESQNIVWATGTHTSTPVPVVAFGPASATEGFSKMLHHTDIGQLAKSAIH</sequence>
<dbReference type="Proteomes" id="UP000000238">
    <property type="component" value="Chromosome"/>
</dbReference>
<keyword evidence="3" id="KW-0862">Zinc</keyword>
<dbReference type="HOGENOM" id="CLU_008539_6_2_6"/>
<evidence type="ECO:0000313" key="6">
    <source>
        <dbReference type="EMBL" id="ABC32476.1"/>
    </source>
</evidence>
<feature type="signal peptide" evidence="5">
    <location>
        <begin position="1"/>
        <end position="22"/>
    </location>
</feature>
<comment type="cofactor">
    <cofactor evidence="3">
        <name>Mg(2+)</name>
        <dbReference type="ChEBI" id="CHEBI:18420"/>
    </cofactor>
    <text evidence="3">Binds 1 Mg(2+) ion.</text>
</comment>
<dbReference type="Pfam" id="PF00245">
    <property type="entry name" value="Alk_phosphatase"/>
    <property type="match status" value="1"/>
</dbReference>
<evidence type="ECO:0000256" key="2">
    <source>
        <dbReference type="PIRSR" id="PIRSR601952-1"/>
    </source>
</evidence>
<dbReference type="PANTHER" id="PTHR11596">
    <property type="entry name" value="ALKALINE PHOSPHATASE"/>
    <property type="match status" value="1"/>
</dbReference>
<dbReference type="Gene3D" id="3.40.720.10">
    <property type="entry name" value="Alkaline Phosphatase, subunit A"/>
    <property type="match status" value="1"/>
</dbReference>